<feature type="region of interest" description="Disordered" evidence="1">
    <location>
        <begin position="113"/>
        <end position="134"/>
    </location>
</feature>
<sequence length="134" mass="14611">MFSSFIGVGLSAAAEVHAILKACQMCECDSCPSGVKIIIESDSIAAVAWVNGVSSVGNVRFLDYIMEIKEILFRCKPRLLVQFVTRCVNAIADFLTKQGVIHVVVLVVEGEEQAGEEHAKSEGRESKEEDEDYG</sequence>
<evidence type="ECO:0000313" key="4">
    <source>
        <dbReference type="Proteomes" id="UP001168877"/>
    </source>
</evidence>
<dbReference type="InterPro" id="IPR036397">
    <property type="entry name" value="RNaseH_sf"/>
</dbReference>
<comment type="caution">
    <text evidence="3">The sequence shown here is derived from an EMBL/GenBank/DDBJ whole genome shotgun (WGS) entry which is preliminary data.</text>
</comment>
<feature type="signal peptide" evidence="2">
    <location>
        <begin position="1"/>
        <end position="18"/>
    </location>
</feature>
<dbReference type="InterPro" id="IPR012337">
    <property type="entry name" value="RNaseH-like_sf"/>
</dbReference>
<dbReference type="Gene3D" id="3.30.420.10">
    <property type="entry name" value="Ribonuclease H-like superfamily/Ribonuclease H"/>
    <property type="match status" value="1"/>
</dbReference>
<evidence type="ECO:0000256" key="1">
    <source>
        <dbReference type="SAM" id="MobiDB-lite"/>
    </source>
</evidence>
<keyword evidence="2" id="KW-0732">Signal</keyword>
<dbReference type="SUPFAM" id="SSF53098">
    <property type="entry name" value="Ribonuclease H-like"/>
    <property type="match status" value="1"/>
</dbReference>
<accession>A0AA39RFL5</accession>
<feature type="chain" id="PRO_5041349334" description="RNase H type-1 domain-containing protein" evidence="2">
    <location>
        <begin position="19"/>
        <end position="134"/>
    </location>
</feature>
<evidence type="ECO:0000256" key="2">
    <source>
        <dbReference type="SAM" id="SignalP"/>
    </source>
</evidence>
<reference evidence="3" key="2">
    <citation type="submission" date="2023-06" db="EMBL/GenBank/DDBJ databases">
        <authorList>
            <person name="Swenson N.G."/>
            <person name="Wegrzyn J.L."/>
            <person name="Mcevoy S.L."/>
        </authorList>
    </citation>
    <scope>NUCLEOTIDE SEQUENCE</scope>
    <source>
        <strain evidence="3">NS2018</strain>
        <tissue evidence="3">Leaf</tissue>
    </source>
</reference>
<protein>
    <recommendedName>
        <fullName evidence="5">RNase H type-1 domain-containing protein</fullName>
    </recommendedName>
</protein>
<keyword evidence="4" id="KW-1185">Reference proteome</keyword>
<dbReference type="EMBL" id="JAUESC010000388">
    <property type="protein sequence ID" value="KAK0572610.1"/>
    <property type="molecule type" value="Genomic_DNA"/>
</dbReference>
<dbReference type="GO" id="GO:0003676">
    <property type="term" value="F:nucleic acid binding"/>
    <property type="evidence" value="ECO:0007669"/>
    <property type="project" value="InterPro"/>
</dbReference>
<proteinExistence type="predicted"/>
<gene>
    <name evidence="3" type="ORF">LWI29_034235</name>
</gene>
<dbReference type="Proteomes" id="UP001168877">
    <property type="component" value="Unassembled WGS sequence"/>
</dbReference>
<feature type="compositionally biased region" description="Basic and acidic residues" evidence="1">
    <location>
        <begin position="115"/>
        <end position="127"/>
    </location>
</feature>
<dbReference type="AlphaFoldDB" id="A0AA39RFL5"/>
<organism evidence="3 4">
    <name type="scientific">Acer saccharum</name>
    <name type="common">Sugar maple</name>
    <dbReference type="NCBI Taxonomy" id="4024"/>
    <lineage>
        <taxon>Eukaryota</taxon>
        <taxon>Viridiplantae</taxon>
        <taxon>Streptophyta</taxon>
        <taxon>Embryophyta</taxon>
        <taxon>Tracheophyta</taxon>
        <taxon>Spermatophyta</taxon>
        <taxon>Magnoliopsida</taxon>
        <taxon>eudicotyledons</taxon>
        <taxon>Gunneridae</taxon>
        <taxon>Pentapetalae</taxon>
        <taxon>rosids</taxon>
        <taxon>malvids</taxon>
        <taxon>Sapindales</taxon>
        <taxon>Sapindaceae</taxon>
        <taxon>Hippocastanoideae</taxon>
        <taxon>Acereae</taxon>
        <taxon>Acer</taxon>
    </lineage>
</organism>
<reference evidence="3" key="1">
    <citation type="journal article" date="2022" name="Plant J.">
        <title>Strategies of tolerance reflected in two North American maple genomes.</title>
        <authorList>
            <person name="McEvoy S.L."/>
            <person name="Sezen U.U."/>
            <person name="Trouern-Trend A."/>
            <person name="McMahon S.M."/>
            <person name="Schaberg P.G."/>
            <person name="Yang J."/>
            <person name="Wegrzyn J.L."/>
            <person name="Swenson N.G."/>
        </authorList>
    </citation>
    <scope>NUCLEOTIDE SEQUENCE</scope>
    <source>
        <strain evidence="3">NS2018</strain>
    </source>
</reference>
<evidence type="ECO:0008006" key="5">
    <source>
        <dbReference type="Google" id="ProtNLM"/>
    </source>
</evidence>
<evidence type="ECO:0000313" key="3">
    <source>
        <dbReference type="EMBL" id="KAK0572610.1"/>
    </source>
</evidence>
<name>A0AA39RFL5_ACESA</name>